<dbReference type="InterPro" id="IPR002110">
    <property type="entry name" value="Ankyrin_rpt"/>
</dbReference>
<dbReference type="Pfam" id="PF12796">
    <property type="entry name" value="Ank_2"/>
    <property type="match status" value="2"/>
</dbReference>
<dbReference type="InterPro" id="IPR036770">
    <property type="entry name" value="Ankyrin_rpt-contain_sf"/>
</dbReference>
<reference evidence="6 7" key="1">
    <citation type="journal article" date="2016" name="Sci. Rep.">
        <title>Penicillium arizonense, a new, genome sequenced fungal species, reveals a high chemical diversity in secreted metabolites.</title>
        <authorList>
            <person name="Grijseels S."/>
            <person name="Nielsen J.C."/>
            <person name="Randelovic M."/>
            <person name="Nielsen J."/>
            <person name="Nielsen K.F."/>
            <person name="Workman M."/>
            <person name="Frisvad J.C."/>
        </authorList>
    </citation>
    <scope>NUCLEOTIDE SEQUENCE [LARGE SCALE GENOMIC DNA]</scope>
    <source>
        <strain evidence="6 7">CBS 141311</strain>
    </source>
</reference>
<dbReference type="AlphaFoldDB" id="A0A1F5L1I2"/>
<comment type="caution">
    <text evidence="6">The sequence shown here is derived from an EMBL/GenBank/DDBJ whole genome shotgun (WGS) entry which is preliminary data.</text>
</comment>
<evidence type="ECO:0000256" key="3">
    <source>
        <dbReference type="PROSITE-ProRule" id="PRU00023"/>
    </source>
</evidence>
<dbReference type="Pfam" id="PF22693">
    <property type="entry name" value="MACPF_1"/>
    <property type="match status" value="1"/>
</dbReference>
<dbReference type="PROSITE" id="PS50088">
    <property type="entry name" value="ANK_REPEAT"/>
    <property type="match status" value="4"/>
</dbReference>
<feature type="domain" description="MACPF-like" evidence="5">
    <location>
        <begin position="331"/>
        <end position="489"/>
    </location>
</feature>
<name>A0A1F5L1I2_PENAI</name>
<feature type="repeat" description="ANK" evidence="3">
    <location>
        <begin position="693"/>
        <end position="725"/>
    </location>
</feature>
<dbReference type="InterPro" id="IPR054586">
    <property type="entry name" value="MACPF_1_fungal"/>
</dbReference>
<keyword evidence="2 3" id="KW-0040">ANK repeat</keyword>
<accession>A0A1F5L1I2</accession>
<sequence>MTEVKAKLLFDVYIVDKSSLAAKLRKIVDISEKTTADLDGMTLKEIREQLNNAKALTFRQQGCSFCNKAGAVFNDNLPFSTYIQALNHGSDDSSDKNDNGNGDQEVKPNENPKGATTHYAVYLRSRKLPTELDENTKNFLNEKMEFDLKKTELLAGKSPELLEKSYSHSDFMARTGSGTITQPADMLERHWNVVMNTNSLLSGSSAVLRDVDIGVRVERAMYPAFKSKKREFEDYEVALDNNSDIAVPKHGLHIPRFVVADDSYVEVTESQSSVATAVASSSLAQVDAELAVGAGVYGYSAGISASHHSEEETKKLVTNRTDKKRMVITYNFPRVIVLLDEDSLEVTAECVEAVKKVKDWNTLSIFLNKYGSFFATRVELGGRLHSSEDSTAITGETVSEKAKSMKNAAGLSVSGPAVGVSVKGGKGKVEGNKDENTTSSLESKMSWEAKGGNTLLCNNPPQWCSTVASFYNWRVVKQENILAIEDLIDRIQGGSAVRDQFDLIRKPPPLAPDHLNICFYEKALNKYISLHPDRTDNSLYMRLSADDQTEVFELHGIIPTYGGTRRIMRQHQYTLFNTNSKTWVHGKKHGPVEGMSNLCSGAMEESKWHFKIESVEPEKNTSGVLGQNFAVTIAAFDPDGNRKGLLGQVGARQDDLFVGAGFGFTPRHFLLRYQDSALLRIKKLSDVNAQGGEYGYALYAASYRGHQEIVTLLLDKGADVNAQGGEYGYALYAASYRGHQEIVTLLLDKGADVNAQGGFYGNALQAALADGHQEIATLLLDKGADVNAQGGFYGNALQAALADGHQEIATLLLDKGADVTAAGDRYGNALQAALKKAVNGS</sequence>
<protein>
    <recommendedName>
        <fullName evidence="5">MACPF-like domain-containing protein</fullName>
    </recommendedName>
</protein>
<evidence type="ECO:0000256" key="1">
    <source>
        <dbReference type="ARBA" id="ARBA00022737"/>
    </source>
</evidence>
<feature type="repeat" description="ANK" evidence="3">
    <location>
        <begin position="726"/>
        <end position="758"/>
    </location>
</feature>
<dbReference type="PROSITE" id="PS50297">
    <property type="entry name" value="ANK_REP_REGION"/>
    <property type="match status" value="3"/>
</dbReference>
<feature type="compositionally biased region" description="Basic and acidic residues" evidence="4">
    <location>
        <begin position="89"/>
        <end position="110"/>
    </location>
</feature>
<gene>
    <name evidence="6" type="ORF">PENARI_c069G05383</name>
</gene>
<dbReference type="PANTHER" id="PTHR24198:SF165">
    <property type="entry name" value="ANKYRIN REPEAT-CONTAINING PROTEIN-RELATED"/>
    <property type="match status" value="1"/>
</dbReference>
<dbReference type="STRING" id="1835702.A0A1F5L1I2"/>
<dbReference type="EMBL" id="LXJU01000069">
    <property type="protein sequence ID" value="OGE47064.1"/>
    <property type="molecule type" value="Genomic_DNA"/>
</dbReference>
<dbReference type="OrthoDB" id="2562973at2759"/>
<dbReference type="Gene3D" id="1.25.40.20">
    <property type="entry name" value="Ankyrin repeat-containing domain"/>
    <property type="match status" value="1"/>
</dbReference>
<dbReference type="Proteomes" id="UP000177622">
    <property type="component" value="Unassembled WGS sequence"/>
</dbReference>
<evidence type="ECO:0000256" key="4">
    <source>
        <dbReference type="SAM" id="MobiDB-lite"/>
    </source>
</evidence>
<feature type="repeat" description="ANK" evidence="3">
    <location>
        <begin position="795"/>
        <end position="824"/>
    </location>
</feature>
<organism evidence="6 7">
    <name type="scientific">Penicillium arizonense</name>
    <dbReference type="NCBI Taxonomy" id="1835702"/>
    <lineage>
        <taxon>Eukaryota</taxon>
        <taxon>Fungi</taxon>
        <taxon>Dikarya</taxon>
        <taxon>Ascomycota</taxon>
        <taxon>Pezizomycotina</taxon>
        <taxon>Eurotiomycetes</taxon>
        <taxon>Eurotiomycetidae</taxon>
        <taxon>Eurotiales</taxon>
        <taxon>Aspergillaceae</taxon>
        <taxon>Penicillium</taxon>
    </lineage>
</organism>
<evidence type="ECO:0000259" key="5">
    <source>
        <dbReference type="Pfam" id="PF22693"/>
    </source>
</evidence>
<dbReference type="RefSeq" id="XP_022482530.1">
    <property type="nucleotide sequence ID" value="XM_022637616.1"/>
</dbReference>
<proteinExistence type="predicted"/>
<keyword evidence="7" id="KW-1185">Reference proteome</keyword>
<dbReference type="SUPFAM" id="SSF48403">
    <property type="entry name" value="Ankyrin repeat"/>
    <property type="match status" value="1"/>
</dbReference>
<dbReference type="GeneID" id="34582350"/>
<evidence type="ECO:0000313" key="7">
    <source>
        <dbReference type="Proteomes" id="UP000177622"/>
    </source>
</evidence>
<dbReference type="PANTHER" id="PTHR24198">
    <property type="entry name" value="ANKYRIN REPEAT AND PROTEIN KINASE DOMAIN-CONTAINING PROTEIN"/>
    <property type="match status" value="1"/>
</dbReference>
<dbReference type="SMART" id="SM00248">
    <property type="entry name" value="ANK"/>
    <property type="match status" value="4"/>
</dbReference>
<evidence type="ECO:0000313" key="6">
    <source>
        <dbReference type="EMBL" id="OGE47064.1"/>
    </source>
</evidence>
<evidence type="ECO:0000256" key="2">
    <source>
        <dbReference type="ARBA" id="ARBA00023043"/>
    </source>
</evidence>
<feature type="region of interest" description="Disordered" evidence="4">
    <location>
        <begin position="88"/>
        <end position="117"/>
    </location>
</feature>
<feature type="repeat" description="ANK" evidence="3">
    <location>
        <begin position="762"/>
        <end position="791"/>
    </location>
</feature>
<keyword evidence="1" id="KW-0677">Repeat</keyword>